<gene>
    <name evidence="3" type="ORF">SSLN_LOCUS8864</name>
</gene>
<reference evidence="3 4" key="2">
    <citation type="submission" date="2018-11" db="EMBL/GenBank/DDBJ databases">
        <authorList>
            <consortium name="Pathogen Informatics"/>
        </authorList>
    </citation>
    <scope>NUCLEOTIDE SEQUENCE [LARGE SCALE GENOMIC DNA]</scope>
    <source>
        <strain evidence="3 4">NST_G2</strain>
    </source>
</reference>
<feature type="domain" description="GED" evidence="2">
    <location>
        <begin position="1"/>
        <end position="36"/>
    </location>
</feature>
<dbReference type="WBParaSite" id="SSLN_0000920501-mRNA-1">
    <property type="protein sequence ID" value="SSLN_0000920501-mRNA-1"/>
    <property type="gene ID" value="SSLN_0000920501"/>
</dbReference>
<dbReference type="AlphaFoldDB" id="A0A183SXB6"/>
<accession>A0A183SXB6</accession>
<reference evidence="5" key="1">
    <citation type="submission" date="2016-06" db="UniProtKB">
        <authorList>
            <consortium name="WormBaseParasite"/>
        </authorList>
    </citation>
    <scope>IDENTIFICATION</scope>
</reference>
<feature type="compositionally biased region" description="Polar residues" evidence="1">
    <location>
        <begin position="48"/>
        <end position="61"/>
    </location>
</feature>
<keyword evidence="4" id="KW-1185">Reference proteome</keyword>
<organism evidence="5">
    <name type="scientific">Schistocephalus solidus</name>
    <name type="common">Tapeworm</name>
    <dbReference type="NCBI Taxonomy" id="70667"/>
    <lineage>
        <taxon>Eukaryota</taxon>
        <taxon>Metazoa</taxon>
        <taxon>Spiralia</taxon>
        <taxon>Lophotrochozoa</taxon>
        <taxon>Platyhelminthes</taxon>
        <taxon>Cestoda</taxon>
        <taxon>Eucestoda</taxon>
        <taxon>Diphyllobothriidea</taxon>
        <taxon>Diphyllobothriidae</taxon>
        <taxon>Schistocephalus</taxon>
    </lineage>
</organism>
<dbReference type="PROSITE" id="PS51388">
    <property type="entry name" value="GED"/>
    <property type="match status" value="1"/>
</dbReference>
<dbReference type="EMBL" id="UYSU01034895">
    <property type="protein sequence ID" value="VDL95249.1"/>
    <property type="molecule type" value="Genomic_DNA"/>
</dbReference>
<name>A0A183SXB6_SCHSO</name>
<protein>
    <submittedName>
        <fullName evidence="5">GED domain-containing protein</fullName>
    </submittedName>
</protein>
<evidence type="ECO:0000313" key="3">
    <source>
        <dbReference type="EMBL" id="VDL95249.1"/>
    </source>
</evidence>
<dbReference type="STRING" id="70667.A0A183SXB6"/>
<evidence type="ECO:0000256" key="1">
    <source>
        <dbReference type="SAM" id="MobiDB-lite"/>
    </source>
</evidence>
<dbReference type="InterPro" id="IPR020850">
    <property type="entry name" value="GED_dom"/>
</dbReference>
<feature type="region of interest" description="Disordered" evidence="1">
    <location>
        <begin position="29"/>
        <end position="97"/>
    </location>
</feature>
<feature type="compositionally biased region" description="Pro residues" evidence="1">
    <location>
        <begin position="64"/>
        <end position="84"/>
    </location>
</feature>
<dbReference type="Proteomes" id="UP000275846">
    <property type="component" value="Unassembled WGS sequence"/>
</dbReference>
<sequence length="200" mass="21554">MAESLETQARREETIRMYDALKKALSIIGDVTTSTVSTPTPPPVNDDWMTQLSDNSILSLSTPTGPPPRSPGGTRRPPPQPPATPINRGTMPAPLRPTIPGQNSGTLPSPLIPHGLDKILTRNRKEKTSNTTGSRLGVESLFQMPVEEIEETVGIDFSGEVAQRDSSVIFTALLIHLIVQMDDCGVLEILGDMSLVPPLL</sequence>
<proteinExistence type="predicted"/>
<dbReference type="OrthoDB" id="5061070at2759"/>
<evidence type="ECO:0000313" key="5">
    <source>
        <dbReference type="WBParaSite" id="SSLN_0000920501-mRNA-1"/>
    </source>
</evidence>
<evidence type="ECO:0000313" key="4">
    <source>
        <dbReference type="Proteomes" id="UP000275846"/>
    </source>
</evidence>
<evidence type="ECO:0000259" key="2">
    <source>
        <dbReference type="PROSITE" id="PS51388"/>
    </source>
</evidence>